<dbReference type="VEuPathDB" id="TriTrypDB:TvY486_0002350"/>
<name>F9WQK3_TRYVY</name>
<evidence type="ECO:0000313" key="3">
    <source>
        <dbReference type="Proteomes" id="UP000009027"/>
    </source>
</evidence>
<feature type="compositionally biased region" description="Polar residues" evidence="1">
    <location>
        <begin position="368"/>
        <end position="377"/>
    </location>
</feature>
<gene>
    <name evidence="2" type="ORF">TvY486_0002350</name>
</gene>
<proteinExistence type="predicted"/>
<evidence type="ECO:0000256" key="1">
    <source>
        <dbReference type="SAM" id="MobiDB-lite"/>
    </source>
</evidence>
<keyword evidence="3" id="KW-1185">Reference proteome</keyword>
<feature type="compositionally biased region" description="Basic and acidic residues" evidence="1">
    <location>
        <begin position="333"/>
        <end position="352"/>
    </location>
</feature>
<feature type="region of interest" description="Disordered" evidence="1">
    <location>
        <begin position="333"/>
        <end position="443"/>
    </location>
</feature>
<evidence type="ECO:0000313" key="2">
    <source>
        <dbReference type="EMBL" id="CCD19831.1"/>
    </source>
</evidence>
<protein>
    <submittedName>
        <fullName evidence="2">Uncharacterized protein</fullName>
    </submittedName>
</protein>
<dbReference type="AlphaFoldDB" id="F9WQK3"/>
<accession>F9WQK3</accession>
<feature type="compositionally biased region" description="Basic and acidic residues" evidence="1">
    <location>
        <begin position="414"/>
        <end position="424"/>
    </location>
</feature>
<reference evidence="2 3" key="1">
    <citation type="journal article" date="2012" name="Proc. Natl. Acad. Sci. U.S.A.">
        <title>Antigenic diversity is generated by distinct evolutionary mechanisms in African trypanosome species.</title>
        <authorList>
            <person name="Jackson A.P."/>
            <person name="Berry A."/>
            <person name="Aslett M."/>
            <person name="Allison H.C."/>
            <person name="Burton P."/>
            <person name="Vavrova-Anderson J."/>
            <person name="Brown R."/>
            <person name="Browne H."/>
            <person name="Corton N."/>
            <person name="Hauser H."/>
            <person name="Gamble J."/>
            <person name="Gilderthorp R."/>
            <person name="Marcello L."/>
            <person name="McQuillan J."/>
            <person name="Otto T.D."/>
            <person name="Quail M.A."/>
            <person name="Sanders M.J."/>
            <person name="van Tonder A."/>
            <person name="Ginger M.L."/>
            <person name="Field M.C."/>
            <person name="Barry J.D."/>
            <person name="Hertz-Fowler C."/>
            <person name="Berriman M."/>
        </authorList>
    </citation>
    <scope>NUCLEOTIDE SEQUENCE</scope>
    <source>
        <strain evidence="2 3">Y486</strain>
    </source>
</reference>
<sequence length="463" mass="50534">MAKLIATSLMRASKATGEFRDIHEPRDSTDSHMAEKRKSKKSCCVSAQPFGLATKRCGRTASQNFSAHARSAFERCSLLAPLCARWYEHAFLWICRFWAQPETKAPFANTRLNTSQSFLFCFSFKKERLPIMFKPFLLWTAALCAFCLPTAYGQATVPEAKTGKITINCEEKADGTQYKAEQTKLFGNYNFSCIKGKDETRVGLSVEGTELKKQLSWLGGSGAWCRYDETAIKGNFNCTARRPRSLAHVPKDACTLYVQNDGALWFSTKVDGTKNVTCITSGLYGRLQFSFKAVEGSDSGSPTNITLDVATYADEPFISGFNVSYLPDAKHFQEPQTHHSHTHPERKNELKPDANGANPGSTRPGASLNPTHPSKQAVSHRPVAHAKPAGTDKPAGKPSGTQNEKQGDASESTARPEGEGERPYNTHGTSASKKGTEAEASRGHANAAVALSLPILLVHSFAA</sequence>
<dbReference type="EMBL" id="CAEX01004214">
    <property type="protein sequence ID" value="CCD19831.1"/>
    <property type="molecule type" value="Genomic_DNA"/>
</dbReference>
<organism evidence="2 3">
    <name type="scientific">Trypanosoma vivax (strain Y486)</name>
    <dbReference type="NCBI Taxonomy" id="1055687"/>
    <lineage>
        <taxon>Eukaryota</taxon>
        <taxon>Discoba</taxon>
        <taxon>Euglenozoa</taxon>
        <taxon>Kinetoplastea</taxon>
        <taxon>Metakinetoplastina</taxon>
        <taxon>Trypanosomatida</taxon>
        <taxon>Trypanosomatidae</taxon>
        <taxon>Trypanosoma</taxon>
        <taxon>Duttonella</taxon>
    </lineage>
</organism>
<feature type="compositionally biased region" description="Polar residues" evidence="1">
    <location>
        <begin position="399"/>
        <end position="413"/>
    </location>
</feature>
<dbReference type="Proteomes" id="UP000009027">
    <property type="component" value="Unassembled WGS sequence"/>
</dbReference>